<accession>A0A7S4EF94</accession>
<organism evidence="3">
    <name type="scientific">Pseudo-nitzschia australis</name>
    <dbReference type="NCBI Taxonomy" id="44445"/>
    <lineage>
        <taxon>Eukaryota</taxon>
        <taxon>Sar</taxon>
        <taxon>Stramenopiles</taxon>
        <taxon>Ochrophyta</taxon>
        <taxon>Bacillariophyta</taxon>
        <taxon>Bacillariophyceae</taxon>
        <taxon>Bacillariophycidae</taxon>
        <taxon>Bacillariales</taxon>
        <taxon>Bacillariaceae</taxon>
        <taxon>Pseudo-nitzschia</taxon>
    </lineage>
</organism>
<dbReference type="AlphaFoldDB" id="A0A7S4EF94"/>
<sequence length="1000" mass="113318">MAKQNVQSFNFKRCYLSQIPKQGQVPIDSEAIVREGIYPKIEVTLRSSSDDESSVRESSSSVRENTKKRSSDCSIIDESIRDSDVMGEGELDISSMTGNEDTNNDENLTNLIHVKSSLTIGTDFASPKKNNEMTDRIFTSDPKRQQRSFFQNIDLSIRGTQRRSFIAEPQDSNIEIQPSWRLSPSESLSDFELQILSVERGETTSYFVHKHMMAVGARSSEYMNEAFSSENTSTFQVTLDEKTSALVPKILDFVYYHENDISITTEIAVPLRQLGKMLKIISLEVKAANFILKDMGIKNLSQYVADSCYFNDEEVMEAIVEKCCANIATIPITDRLWIVMEPELLLRIISSPYVDRVTLSKHLSMLLKEYLELHQYEISVDLFGTLTSEHIIPIVDRCAAMPLIELCQYYDSGECEALQKRCAFTVACYWKTTPQTERQRLFSLLRNLPSSITVDFLEIVESGSATTERIRNKMEQQATISTGNSFPKPKAMTLQDFCENVPGEGDKKKMLSWRLDPEESYSDWDLRIKYSNDGEIQVYHVHKHILAVGKHKGLFFAENFDSKEAAVGEKGYTTIVLDYEAVSIFPLVLDFIYSGGTELEITNGNSIPLHYVARVLGISTLIETVINFIGKNISLANLVDYIIDAGYFKDCKVMALATQLCAQDITSICVDSEILKNLDREIFEKIVSCDGIERTAKSHVNVLITKYFSLHALEGNGAENLLKCIDVDQIDQLSALTLLKILSSSNNYEGIETFEKMKTICANVMTENWSDFTADNTQREEIFSIFPLLNSNLLTIIFDTVDRKQRTDQMESMALQGQLVNRYREQAAEARRLRQEEVSYLQRELEVRTAKMLSLQKTLEGKLDQVDRALNRRTVRGTAAITRIPSPRESTKPSYILQDEVVTAAITISEQNQKLSPPLERQKDLRGTNKYAETDLDWYQDDESDQKKRMAMEEKRKNAVGSVLSGESDKEEGIELRDSSDEKSISTAKEQAKKGMMGCC</sequence>
<proteinExistence type="predicted"/>
<evidence type="ECO:0000313" key="3">
    <source>
        <dbReference type="EMBL" id="CAE0709619.1"/>
    </source>
</evidence>
<dbReference type="InterPro" id="IPR051481">
    <property type="entry name" value="BTB-POZ/Galectin-3-binding"/>
</dbReference>
<dbReference type="InterPro" id="IPR000210">
    <property type="entry name" value="BTB/POZ_dom"/>
</dbReference>
<dbReference type="InterPro" id="IPR011333">
    <property type="entry name" value="SKP1/BTB/POZ_sf"/>
</dbReference>
<dbReference type="PANTHER" id="PTHR24410">
    <property type="entry name" value="HL07962P-RELATED"/>
    <property type="match status" value="1"/>
</dbReference>
<evidence type="ECO:0000259" key="2">
    <source>
        <dbReference type="PROSITE" id="PS50097"/>
    </source>
</evidence>
<dbReference type="PROSITE" id="PS50097">
    <property type="entry name" value="BTB"/>
    <property type="match status" value="2"/>
</dbReference>
<feature type="region of interest" description="Disordered" evidence="1">
    <location>
        <begin position="46"/>
        <end position="105"/>
    </location>
</feature>
<feature type="domain" description="BTB" evidence="2">
    <location>
        <begin position="189"/>
        <end position="263"/>
    </location>
</feature>
<evidence type="ECO:0000256" key="1">
    <source>
        <dbReference type="SAM" id="MobiDB-lite"/>
    </source>
</evidence>
<feature type="region of interest" description="Disordered" evidence="1">
    <location>
        <begin position="942"/>
        <end position="1000"/>
    </location>
</feature>
<protein>
    <recommendedName>
        <fullName evidence="2">BTB domain-containing protein</fullName>
    </recommendedName>
</protein>
<feature type="compositionally biased region" description="Basic and acidic residues" evidence="1">
    <location>
        <begin position="945"/>
        <end position="957"/>
    </location>
</feature>
<dbReference type="Pfam" id="PF00651">
    <property type="entry name" value="BTB"/>
    <property type="match status" value="2"/>
</dbReference>
<reference evidence="3" key="1">
    <citation type="submission" date="2021-01" db="EMBL/GenBank/DDBJ databases">
        <authorList>
            <person name="Corre E."/>
            <person name="Pelletier E."/>
            <person name="Niang G."/>
            <person name="Scheremetjew M."/>
            <person name="Finn R."/>
            <person name="Kale V."/>
            <person name="Holt S."/>
            <person name="Cochrane G."/>
            <person name="Meng A."/>
            <person name="Brown T."/>
            <person name="Cohen L."/>
        </authorList>
    </citation>
    <scope>NUCLEOTIDE SEQUENCE</scope>
    <source>
        <strain evidence="3">10249 10 AB</strain>
    </source>
</reference>
<name>A0A7S4EF94_9STRA</name>
<gene>
    <name evidence="3" type="ORF">PAUS00366_LOCUS2339</name>
</gene>
<dbReference type="SMART" id="SM00225">
    <property type="entry name" value="BTB"/>
    <property type="match status" value="2"/>
</dbReference>
<feature type="domain" description="BTB" evidence="2">
    <location>
        <begin position="522"/>
        <end position="601"/>
    </location>
</feature>
<dbReference type="SUPFAM" id="SSF54695">
    <property type="entry name" value="POZ domain"/>
    <property type="match status" value="1"/>
</dbReference>
<feature type="compositionally biased region" description="Basic and acidic residues" evidence="1">
    <location>
        <begin position="967"/>
        <end position="984"/>
    </location>
</feature>
<dbReference type="CDD" id="cd18186">
    <property type="entry name" value="BTB_POZ_ZBTB_KLHL-like"/>
    <property type="match status" value="1"/>
</dbReference>
<dbReference type="Gene3D" id="3.30.710.10">
    <property type="entry name" value="Potassium Channel Kv1.1, Chain A"/>
    <property type="match status" value="2"/>
</dbReference>
<dbReference type="EMBL" id="HBIX01003069">
    <property type="protein sequence ID" value="CAE0709619.1"/>
    <property type="molecule type" value="Transcribed_RNA"/>
</dbReference>
<dbReference type="PANTHER" id="PTHR24410:SF23">
    <property type="entry name" value="BTB DOMAIN-CONTAINING PROTEIN-RELATED"/>
    <property type="match status" value="1"/>
</dbReference>